<accession>A0A545TJH2</accession>
<dbReference type="SUPFAM" id="SSF53067">
    <property type="entry name" value="Actin-like ATPase domain"/>
    <property type="match status" value="1"/>
</dbReference>
<sequence length="671" mass="75560">MYILGLQTGAGIETRFNRDGFSNHDSAAVLLKDGEIIAAIEEERLSRVKHCNFFPRRAIEFCLQQANICLSDVDYIALNYSEYDAHSMASLGVLEDAKTKVASAHEFAASEFMQFFAQDVKDKIVFCSHHLAHVWSATPLSGFDESLVVVLDGNGPSGDGKMLSGLVGVHKNSEFNTLAEIPAKKSLGHFYIRSIRLVGYNRFDEYKVMGLAPYGDPNRFAKEFQQLYRLKDQGDYDVHHNPGVAMWQQLYSLPEFSSPRRKGEEFTQAHKDFAASLQATLEKLILHIVENYQQSSGMKYLCLAGGVAHNCTANGKIVSSKMFDEIFVQPAAHDAGGALGAALYAHNLKSKQFQTKRLEHLFYGTEIPSNEVIEDKLKDWSSLISYKKVSPVTEHAAQLIADGSIIAWVQGRSEFGPRALGSRSILADPRPASNRDKINKMVKKREGYRPFAPSVLEEYSQEYFEIEQFSNSLQFMNLIVSVKEEYKEKLGAITHVDGTARIQTVNKNSNSRYWELISKFNELSGVPILLNTSFNNNVEPIVDSVEDAIASYLTTDLDILIVGDYVIERKPELTNNIANFQIRLRESYKLSKGFKQTNQGFETFKSIEFASSGFFAKQTHTISNELFEILAADNRYSIAHLADQLRIELTSELLLEILNLWELRVIQIMPK</sequence>
<dbReference type="InterPro" id="IPR003696">
    <property type="entry name" value="Carbtransf_dom"/>
</dbReference>
<name>A0A545TJH2_9GAMM</name>
<dbReference type="EMBL" id="VIKR01000001">
    <property type="protein sequence ID" value="TQV77375.1"/>
    <property type="molecule type" value="Genomic_DNA"/>
</dbReference>
<dbReference type="PANTHER" id="PTHR34847">
    <property type="entry name" value="NODULATION PROTEIN U"/>
    <property type="match status" value="1"/>
</dbReference>
<dbReference type="InterPro" id="IPR043129">
    <property type="entry name" value="ATPase_NBD"/>
</dbReference>
<evidence type="ECO:0000256" key="1">
    <source>
        <dbReference type="ARBA" id="ARBA00006129"/>
    </source>
</evidence>
<evidence type="ECO:0000313" key="5">
    <source>
        <dbReference type="Proteomes" id="UP000317839"/>
    </source>
</evidence>
<proteinExistence type="inferred from homology"/>
<dbReference type="Pfam" id="PF02543">
    <property type="entry name" value="Carbam_trans_N"/>
    <property type="match status" value="1"/>
</dbReference>
<protein>
    <submittedName>
        <fullName evidence="4">Nodulation protein</fullName>
    </submittedName>
</protein>
<comment type="caution">
    <text evidence="4">The sequence shown here is derived from an EMBL/GenBank/DDBJ whole genome shotgun (WGS) entry which is preliminary data.</text>
</comment>
<feature type="domain" description="Carbamoyltransferase" evidence="2">
    <location>
        <begin position="22"/>
        <end position="343"/>
    </location>
</feature>
<dbReference type="InterPro" id="IPR031730">
    <property type="entry name" value="Carbam_trans_C"/>
</dbReference>
<evidence type="ECO:0000259" key="3">
    <source>
        <dbReference type="Pfam" id="PF16861"/>
    </source>
</evidence>
<feature type="domain" description="Carbamoyltransferase C-terminal" evidence="3">
    <location>
        <begin position="397"/>
        <end position="569"/>
    </location>
</feature>
<dbReference type="Gene3D" id="3.30.420.40">
    <property type="match status" value="2"/>
</dbReference>
<dbReference type="InterPro" id="IPR038152">
    <property type="entry name" value="Carbam_trans_C_sf"/>
</dbReference>
<reference evidence="4 5" key="1">
    <citation type="submission" date="2019-06" db="EMBL/GenBank/DDBJ databases">
        <title>Draft genome of Aliikangiella marina GYP-15.</title>
        <authorList>
            <person name="Wang G."/>
        </authorList>
    </citation>
    <scope>NUCLEOTIDE SEQUENCE [LARGE SCALE GENOMIC DNA]</scope>
    <source>
        <strain evidence="4 5">GYP-15</strain>
    </source>
</reference>
<dbReference type="Pfam" id="PF16861">
    <property type="entry name" value="Carbam_trans_C"/>
    <property type="match status" value="1"/>
</dbReference>
<dbReference type="Gene3D" id="3.90.870.20">
    <property type="entry name" value="Carbamoyltransferase, C-terminal domain"/>
    <property type="match status" value="1"/>
</dbReference>
<comment type="similarity">
    <text evidence="1">Belongs to the NodU/CmcH family.</text>
</comment>
<dbReference type="InterPro" id="IPR051338">
    <property type="entry name" value="NodU/CmcH_Carbamoyltrnsfr"/>
</dbReference>
<evidence type="ECO:0000313" key="4">
    <source>
        <dbReference type="EMBL" id="TQV77375.1"/>
    </source>
</evidence>
<keyword evidence="5" id="KW-1185">Reference proteome</keyword>
<evidence type="ECO:0000259" key="2">
    <source>
        <dbReference type="Pfam" id="PF02543"/>
    </source>
</evidence>
<dbReference type="GO" id="GO:0003824">
    <property type="term" value="F:catalytic activity"/>
    <property type="evidence" value="ECO:0007669"/>
    <property type="project" value="InterPro"/>
</dbReference>
<gene>
    <name evidence="4" type="ORF">FLL45_05370</name>
</gene>
<dbReference type="RefSeq" id="WP_142940947.1">
    <property type="nucleotide sequence ID" value="NZ_VIKR01000001.1"/>
</dbReference>
<dbReference type="AlphaFoldDB" id="A0A545TJH2"/>
<organism evidence="4 5">
    <name type="scientific">Aliikangiella marina</name>
    <dbReference type="NCBI Taxonomy" id="1712262"/>
    <lineage>
        <taxon>Bacteria</taxon>
        <taxon>Pseudomonadati</taxon>
        <taxon>Pseudomonadota</taxon>
        <taxon>Gammaproteobacteria</taxon>
        <taxon>Oceanospirillales</taxon>
        <taxon>Pleioneaceae</taxon>
        <taxon>Aliikangiella</taxon>
    </lineage>
</organism>
<dbReference type="OrthoDB" id="9780777at2"/>
<dbReference type="PANTHER" id="PTHR34847:SF1">
    <property type="entry name" value="NODULATION PROTEIN U"/>
    <property type="match status" value="1"/>
</dbReference>
<dbReference type="Proteomes" id="UP000317839">
    <property type="component" value="Unassembled WGS sequence"/>
</dbReference>